<protein>
    <submittedName>
        <fullName evidence="2">Uncharacterized protein</fullName>
    </submittedName>
</protein>
<evidence type="ECO:0000256" key="1">
    <source>
        <dbReference type="SAM" id="MobiDB-lite"/>
    </source>
</evidence>
<sequence>MRGLPPVPATFSVHAARPPAASTPTASRDRIPLRIARVLSVSIRGSTAIVVSGNVLRAARAHKGAADGGR</sequence>
<keyword evidence="3" id="KW-1185">Reference proteome</keyword>
<organism evidence="2 3">
    <name type="scientific">Dactylosporangium darangshiense</name>
    <dbReference type="NCBI Taxonomy" id="579108"/>
    <lineage>
        <taxon>Bacteria</taxon>
        <taxon>Bacillati</taxon>
        <taxon>Actinomycetota</taxon>
        <taxon>Actinomycetes</taxon>
        <taxon>Micromonosporales</taxon>
        <taxon>Micromonosporaceae</taxon>
        <taxon>Dactylosporangium</taxon>
    </lineage>
</organism>
<dbReference type="EMBL" id="BAABAT010000021">
    <property type="protein sequence ID" value="GAA4255470.1"/>
    <property type="molecule type" value="Genomic_DNA"/>
</dbReference>
<feature type="region of interest" description="Disordered" evidence="1">
    <location>
        <begin position="1"/>
        <end position="27"/>
    </location>
</feature>
<gene>
    <name evidence="2" type="ORF">GCM10022255_064450</name>
</gene>
<evidence type="ECO:0000313" key="2">
    <source>
        <dbReference type="EMBL" id="GAA4255470.1"/>
    </source>
</evidence>
<reference evidence="3" key="1">
    <citation type="journal article" date="2019" name="Int. J. Syst. Evol. Microbiol.">
        <title>The Global Catalogue of Microorganisms (GCM) 10K type strain sequencing project: providing services to taxonomists for standard genome sequencing and annotation.</title>
        <authorList>
            <consortium name="The Broad Institute Genomics Platform"/>
            <consortium name="The Broad Institute Genome Sequencing Center for Infectious Disease"/>
            <person name="Wu L."/>
            <person name="Ma J."/>
        </authorList>
    </citation>
    <scope>NUCLEOTIDE SEQUENCE [LARGE SCALE GENOMIC DNA]</scope>
    <source>
        <strain evidence="3">JCM 17441</strain>
    </source>
</reference>
<comment type="caution">
    <text evidence="2">The sequence shown here is derived from an EMBL/GenBank/DDBJ whole genome shotgun (WGS) entry which is preliminary data.</text>
</comment>
<feature type="compositionally biased region" description="Low complexity" evidence="1">
    <location>
        <begin position="15"/>
        <end position="26"/>
    </location>
</feature>
<accession>A0ABP8DGQ5</accession>
<evidence type="ECO:0000313" key="3">
    <source>
        <dbReference type="Proteomes" id="UP001500620"/>
    </source>
</evidence>
<name>A0ABP8DGQ5_9ACTN</name>
<proteinExistence type="predicted"/>
<dbReference type="Proteomes" id="UP001500620">
    <property type="component" value="Unassembled WGS sequence"/>
</dbReference>